<dbReference type="EMBL" id="FNON01000020">
    <property type="protein sequence ID" value="SDZ46483.1"/>
    <property type="molecule type" value="Genomic_DNA"/>
</dbReference>
<name>A0A1H3T820_9PSEU</name>
<reference evidence="1 2" key="1">
    <citation type="submission" date="2016-10" db="EMBL/GenBank/DDBJ databases">
        <authorList>
            <person name="de Groot N.N."/>
        </authorList>
    </citation>
    <scope>NUCLEOTIDE SEQUENCE [LARGE SCALE GENOMIC DNA]</scope>
    <source>
        <strain evidence="1 2">CPCC 202699</strain>
    </source>
</reference>
<protein>
    <submittedName>
        <fullName evidence="1">Uncharacterized protein</fullName>
    </submittedName>
</protein>
<proteinExistence type="predicted"/>
<keyword evidence="2" id="KW-1185">Reference proteome</keyword>
<sequence>MNKLKKLARAALRTTRSQRERMAGAYTGPYAVQSKCG</sequence>
<organism evidence="1 2">
    <name type="scientific">Amycolatopsis xylanica</name>
    <dbReference type="NCBI Taxonomy" id="589385"/>
    <lineage>
        <taxon>Bacteria</taxon>
        <taxon>Bacillati</taxon>
        <taxon>Actinomycetota</taxon>
        <taxon>Actinomycetes</taxon>
        <taxon>Pseudonocardiales</taxon>
        <taxon>Pseudonocardiaceae</taxon>
        <taxon>Amycolatopsis</taxon>
    </lineage>
</organism>
<dbReference type="STRING" id="589385.SAMN05421504_1205"/>
<dbReference type="AlphaFoldDB" id="A0A1H3T820"/>
<evidence type="ECO:0000313" key="2">
    <source>
        <dbReference type="Proteomes" id="UP000199515"/>
    </source>
</evidence>
<accession>A0A1H3T820</accession>
<gene>
    <name evidence="1" type="ORF">SAMN05421504_1205</name>
</gene>
<dbReference type="Proteomes" id="UP000199515">
    <property type="component" value="Unassembled WGS sequence"/>
</dbReference>
<evidence type="ECO:0000313" key="1">
    <source>
        <dbReference type="EMBL" id="SDZ46483.1"/>
    </source>
</evidence>